<dbReference type="Pfam" id="PF12627">
    <property type="entry name" value="PolyA_pol_RNAbd"/>
    <property type="match status" value="1"/>
</dbReference>
<dbReference type="GO" id="GO:0000166">
    <property type="term" value="F:nucleotide binding"/>
    <property type="evidence" value="ECO:0007669"/>
    <property type="project" value="UniProtKB-KW"/>
</dbReference>
<evidence type="ECO:0000256" key="1">
    <source>
        <dbReference type="ARBA" id="ARBA00001946"/>
    </source>
</evidence>
<dbReference type="InterPro" id="IPR050264">
    <property type="entry name" value="Bact_CCA-adding_enz_type3_sf"/>
</dbReference>
<dbReference type="SUPFAM" id="SSF81891">
    <property type="entry name" value="Poly A polymerase C-terminal region-like"/>
    <property type="match status" value="1"/>
</dbReference>
<feature type="domain" description="Poly A polymerase head" evidence="10">
    <location>
        <begin position="23"/>
        <end position="155"/>
    </location>
</feature>
<proteinExistence type="inferred from homology"/>
<dbReference type="CDD" id="cd05398">
    <property type="entry name" value="NT_ClassII-CCAase"/>
    <property type="match status" value="1"/>
</dbReference>
<evidence type="ECO:0008006" key="16">
    <source>
        <dbReference type="Google" id="ProtNLM"/>
    </source>
</evidence>
<dbReference type="AlphaFoldDB" id="A0A1F5GBY2"/>
<feature type="domain" description="CCA-adding enzyme C-terminal" evidence="13">
    <location>
        <begin position="405"/>
        <end position="447"/>
    </location>
</feature>
<evidence type="ECO:0000259" key="13">
    <source>
        <dbReference type="Pfam" id="PF13735"/>
    </source>
</evidence>
<dbReference type="Gene3D" id="1.10.246.80">
    <property type="match status" value="1"/>
</dbReference>
<dbReference type="InterPro" id="IPR002646">
    <property type="entry name" value="PolA_pol_head_dom"/>
</dbReference>
<dbReference type="EMBL" id="MFAY01000011">
    <property type="protein sequence ID" value="OGD89382.1"/>
    <property type="molecule type" value="Genomic_DNA"/>
</dbReference>
<evidence type="ECO:0000259" key="11">
    <source>
        <dbReference type="Pfam" id="PF01966"/>
    </source>
</evidence>
<reference evidence="14 15" key="1">
    <citation type="journal article" date="2016" name="Nat. Commun.">
        <title>Thousands of microbial genomes shed light on interconnected biogeochemical processes in an aquifer system.</title>
        <authorList>
            <person name="Anantharaman K."/>
            <person name="Brown C.T."/>
            <person name="Hug L.A."/>
            <person name="Sharon I."/>
            <person name="Castelle C.J."/>
            <person name="Probst A.J."/>
            <person name="Thomas B.C."/>
            <person name="Singh A."/>
            <person name="Wilkins M.J."/>
            <person name="Karaoz U."/>
            <person name="Brodie E.L."/>
            <person name="Williams K.H."/>
            <person name="Hubbard S.S."/>
            <person name="Banfield J.F."/>
        </authorList>
    </citation>
    <scope>NUCLEOTIDE SEQUENCE [LARGE SCALE GENOMIC DNA]</scope>
</reference>
<evidence type="ECO:0000256" key="4">
    <source>
        <dbReference type="ARBA" id="ARBA00022695"/>
    </source>
</evidence>
<dbReference type="PANTHER" id="PTHR46173:SF1">
    <property type="entry name" value="CCA TRNA NUCLEOTIDYLTRANSFERASE 1, MITOCHONDRIAL"/>
    <property type="match status" value="1"/>
</dbReference>
<evidence type="ECO:0000259" key="10">
    <source>
        <dbReference type="Pfam" id="PF01743"/>
    </source>
</evidence>
<evidence type="ECO:0000313" key="15">
    <source>
        <dbReference type="Proteomes" id="UP000178577"/>
    </source>
</evidence>
<dbReference type="Gene3D" id="1.10.3090.10">
    <property type="entry name" value="cca-adding enzyme, domain 2"/>
    <property type="match status" value="1"/>
</dbReference>
<dbReference type="InterPro" id="IPR032810">
    <property type="entry name" value="CCA-adding_enz_C"/>
</dbReference>
<keyword evidence="5" id="KW-0479">Metal-binding</keyword>
<comment type="caution">
    <text evidence="14">The sequence shown here is derived from an EMBL/GenBank/DDBJ whole genome shotgun (WGS) entry which is preliminary data.</text>
</comment>
<evidence type="ECO:0000256" key="6">
    <source>
        <dbReference type="ARBA" id="ARBA00022741"/>
    </source>
</evidence>
<keyword evidence="6" id="KW-0547">Nucleotide-binding</keyword>
<dbReference type="SUPFAM" id="SSF81301">
    <property type="entry name" value="Nucleotidyltransferase"/>
    <property type="match status" value="1"/>
</dbReference>
<dbReference type="Pfam" id="PF01743">
    <property type="entry name" value="PolyA_pol"/>
    <property type="match status" value="1"/>
</dbReference>
<dbReference type="InterPro" id="IPR032828">
    <property type="entry name" value="PolyA_RNA-bd"/>
</dbReference>
<keyword evidence="4" id="KW-0548">Nucleotidyltransferase</keyword>
<comment type="cofactor">
    <cofactor evidence="1">
        <name>Mg(2+)</name>
        <dbReference type="ChEBI" id="CHEBI:18420"/>
    </cofactor>
</comment>
<dbReference type="Pfam" id="PF13735">
    <property type="entry name" value="tRNA_NucTran2_2"/>
    <property type="match status" value="1"/>
</dbReference>
<evidence type="ECO:0000256" key="5">
    <source>
        <dbReference type="ARBA" id="ARBA00022723"/>
    </source>
</evidence>
<evidence type="ECO:0000256" key="8">
    <source>
        <dbReference type="ARBA" id="ARBA00022884"/>
    </source>
</evidence>
<dbReference type="GO" id="GO:0016779">
    <property type="term" value="F:nucleotidyltransferase activity"/>
    <property type="evidence" value="ECO:0007669"/>
    <property type="project" value="UniProtKB-KW"/>
</dbReference>
<accession>A0A1F5GBY2</accession>
<feature type="domain" description="HD" evidence="11">
    <location>
        <begin position="273"/>
        <end position="343"/>
    </location>
</feature>
<dbReference type="Proteomes" id="UP000178577">
    <property type="component" value="Unassembled WGS sequence"/>
</dbReference>
<evidence type="ECO:0000313" key="14">
    <source>
        <dbReference type="EMBL" id="OGD89382.1"/>
    </source>
</evidence>
<dbReference type="GO" id="GO:0000049">
    <property type="term" value="F:tRNA binding"/>
    <property type="evidence" value="ECO:0007669"/>
    <property type="project" value="TreeGrafter"/>
</dbReference>
<evidence type="ECO:0000259" key="12">
    <source>
        <dbReference type="Pfam" id="PF12627"/>
    </source>
</evidence>
<dbReference type="Gene3D" id="3.30.460.10">
    <property type="entry name" value="Beta Polymerase, domain 2"/>
    <property type="match status" value="1"/>
</dbReference>
<dbReference type="GO" id="GO:0046872">
    <property type="term" value="F:metal ion binding"/>
    <property type="evidence" value="ECO:0007669"/>
    <property type="project" value="UniProtKB-KW"/>
</dbReference>
<keyword evidence="8 9" id="KW-0694">RNA-binding</keyword>
<keyword evidence="3" id="KW-0819">tRNA processing</keyword>
<keyword evidence="2 9" id="KW-0808">Transferase</keyword>
<dbReference type="PANTHER" id="PTHR46173">
    <property type="entry name" value="CCA TRNA NUCLEOTIDYLTRANSFERASE 1, MITOCHONDRIAL"/>
    <property type="match status" value="1"/>
</dbReference>
<sequence length="461" mass="52823">MEVKKEIKDPILALDKAGFEVSIVGGAVRDLLTKKEVADWDLTTNAKPEDILKLFKKSFYNNRFGTVGVVLPNKSTVQITTYRTEERYTDKRHPDVIVWGKTLEEDLSRRDFTINAMALRYAQAFGSEAQARRGKPLKIVDPYKGQQDLKDKIIRTVGDPNKRFDEDALRLLRAVRFATTLGFTIEEKTLAAIKKNAQHMISISGERIRDEFFKIIDSDNAADGILLAREAGLLKIILPELEVCFKVEQKSPKRHHIFDVGTHCVKSLKFCPSQETVVRFATLLHDIGKAKVAKVTEEGVRTFYNHEVVGGRQVLAIAARLHLSRHDRERLFRLVRFHQFTVNENQTDKALRRFIKNIGVENIEDMMDLRIGDRLGGGLQQPESWRLKLFRQRLKEVLKKPFTVADLKIDGHDVMKILGLKPGPKVGEILNKLFEEVADDKTKNKREFQLKRLKETRSISD</sequence>
<gene>
    <name evidence="14" type="ORF">A2693_01850</name>
</gene>
<dbReference type="Pfam" id="PF01966">
    <property type="entry name" value="HD"/>
    <property type="match status" value="1"/>
</dbReference>
<dbReference type="GO" id="GO:0008033">
    <property type="term" value="P:tRNA processing"/>
    <property type="evidence" value="ECO:0007669"/>
    <property type="project" value="UniProtKB-KW"/>
</dbReference>
<comment type="similarity">
    <text evidence="9">Belongs to the tRNA nucleotidyltransferase/poly(A) polymerase family.</text>
</comment>
<evidence type="ECO:0000256" key="2">
    <source>
        <dbReference type="ARBA" id="ARBA00022679"/>
    </source>
</evidence>
<evidence type="ECO:0000256" key="7">
    <source>
        <dbReference type="ARBA" id="ARBA00022842"/>
    </source>
</evidence>
<dbReference type="InterPro" id="IPR006674">
    <property type="entry name" value="HD_domain"/>
</dbReference>
<dbReference type="InterPro" id="IPR043519">
    <property type="entry name" value="NT_sf"/>
</dbReference>
<evidence type="ECO:0000256" key="3">
    <source>
        <dbReference type="ARBA" id="ARBA00022694"/>
    </source>
</evidence>
<organism evidence="14 15">
    <name type="scientific">Candidatus Curtissbacteria bacterium RIFCSPHIGHO2_01_FULL_40_12</name>
    <dbReference type="NCBI Taxonomy" id="1797710"/>
    <lineage>
        <taxon>Bacteria</taxon>
        <taxon>Candidatus Curtissiibacteriota</taxon>
    </lineage>
</organism>
<feature type="domain" description="tRNA nucleotidyltransferase/poly(A) polymerase RNA and SrmB- binding" evidence="12">
    <location>
        <begin position="182"/>
        <end position="242"/>
    </location>
</feature>
<protein>
    <recommendedName>
        <fullName evidence="16">HD domain-containing protein</fullName>
    </recommendedName>
</protein>
<evidence type="ECO:0000256" key="9">
    <source>
        <dbReference type="RuleBase" id="RU003953"/>
    </source>
</evidence>
<name>A0A1F5GBY2_9BACT</name>
<keyword evidence="7" id="KW-0460">Magnesium</keyword>